<proteinExistence type="predicted"/>
<organism evidence="2">
    <name type="scientific">Setaria italica</name>
    <name type="common">Foxtail millet</name>
    <name type="synonym">Panicum italicum</name>
    <dbReference type="NCBI Taxonomy" id="4555"/>
    <lineage>
        <taxon>Eukaryota</taxon>
        <taxon>Viridiplantae</taxon>
        <taxon>Streptophyta</taxon>
        <taxon>Embryophyta</taxon>
        <taxon>Tracheophyta</taxon>
        <taxon>Spermatophyta</taxon>
        <taxon>Magnoliopsida</taxon>
        <taxon>Liliopsida</taxon>
        <taxon>Poales</taxon>
        <taxon>Poaceae</taxon>
        <taxon>PACMAD clade</taxon>
        <taxon>Panicoideae</taxon>
        <taxon>Panicodae</taxon>
        <taxon>Paniceae</taxon>
        <taxon>Cenchrinae</taxon>
        <taxon>Setaria</taxon>
    </lineage>
</organism>
<gene>
    <name evidence="2" type="ORF">SETIT_3G380700v2</name>
</gene>
<name>A0A368QN49_SETIT</name>
<dbReference type="EMBL" id="CM003530">
    <property type="protein sequence ID" value="RCV19396.1"/>
    <property type="molecule type" value="Genomic_DNA"/>
</dbReference>
<dbReference type="AlphaFoldDB" id="A0A368QN49"/>
<evidence type="ECO:0000313" key="2">
    <source>
        <dbReference type="EMBL" id="RCV19396.1"/>
    </source>
</evidence>
<accession>A0A368QN49</accession>
<feature type="compositionally biased region" description="Low complexity" evidence="1">
    <location>
        <begin position="1"/>
        <end position="21"/>
    </location>
</feature>
<protein>
    <submittedName>
        <fullName evidence="2">Uncharacterized protein</fullName>
    </submittedName>
</protein>
<feature type="region of interest" description="Disordered" evidence="1">
    <location>
        <begin position="74"/>
        <end position="104"/>
    </location>
</feature>
<sequence length="126" mass="13688">MLSSCSSSRAPPAPSYATRPARPWPSPFDSASIQEMRAKAEPTADNCGGAMRGGRAREGAARRAIRQCCCIGCRGRSPQRKGSSAAQAQAQRHPRPSQHAVSCPHRWSCRRAFWSTHTSCSTKCRC</sequence>
<feature type="region of interest" description="Disordered" evidence="1">
    <location>
        <begin position="1"/>
        <end position="53"/>
    </location>
</feature>
<reference evidence="2" key="1">
    <citation type="journal article" date="2012" name="Nat. Biotechnol.">
        <title>Reference genome sequence of the model plant Setaria.</title>
        <authorList>
            <person name="Bennetzen J.L."/>
            <person name="Schmutz J."/>
            <person name="Wang H."/>
            <person name="Percifield R."/>
            <person name="Hawkins J."/>
            <person name="Pontaroli A.C."/>
            <person name="Estep M."/>
            <person name="Feng L."/>
            <person name="Vaughn J.N."/>
            <person name="Grimwood J."/>
            <person name="Jenkins J."/>
            <person name="Barry K."/>
            <person name="Lindquist E."/>
            <person name="Hellsten U."/>
            <person name="Deshpande S."/>
            <person name="Wang X."/>
            <person name="Wu X."/>
            <person name="Mitros T."/>
            <person name="Triplett J."/>
            <person name="Yang X."/>
            <person name="Ye C.Y."/>
            <person name="Mauro-Herrera M."/>
            <person name="Wang L."/>
            <person name="Li P."/>
            <person name="Sharma M."/>
            <person name="Sharma R."/>
            <person name="Ronald P.C."/>
            <person name="Panaud O."/>
            <person name="Kellogg E.A."/>
            <person name="Brutnell T.P."/>
            <person name="Doust A.N."/>
            <person name="Tuskan G.A."/>
            <person name="Rokhsar D."/>
            <person name="Devos K.M."/>
        </authorList>
    </citation>
    <scope>NUCLEOTIDE SEQUENCE [LARGE SCALE GENOMIC DNA]</scope>
    <source>
        <strain evidence="2">Yugu1</strain>
    </source>
</reference>
<reference evidence="2" key="2">
    <citation type="submission" date="2015-07" db="EMBL/GenBank/DDBJ databases">
        <authorList>
            <person name="Noorani M."/>
        </authorList>
    </citation>
    <scope>NUCLEOTIDE SEQUENCE</scope>
    <source>
        <strain evidence="2">Yugu1</strain>
    </source>
</reference>
<evidence type="ECO:0000256" key="1">
    <source>
        <dbReference type="SAM" id="MobiDB-lite"/>
    </source>
</evidence>